<evidence type="ECO:0000313" key="1">
    <source>
        <dbReference type="EMBL" id="MPM95426.1"/>
    </source>
</evidence>
<dbReference type="InterPro" id="IPR022476">
    <property type="entry name" value="Spore_YabP/YqfC"/>
</dbReference>
<dbReference type="Pfam" id="PF07873">
    <property type="entry name" value="YabP"/>
    <property type="match status" value="1"/>
</dbReference>
<organism evidence="1">
    <name type="scientific">bioreactor metagenome</name>
    <dbReference type="NCBI Taxonomy" id="1076179"/>
    <lineage>
        <taxon>unclassified sequences</taxon>
        <taxon>metagenomes</taxon>
        <taxon>ecological metagenomes</taxon>
    </lineage>
</organism>
<dbReference type="EMBL" id="VSSQ01041925">
    <property type="protein sequence ID" value="MPM95426.1"/>
    <property type="molecule type" value="Genomic_DNA"/>
</dbReference>
<comment type="caution">
    <text evidence="1">The sequence shown here is derived from an EMBL/GenBank/DDBJ whole genome shotgun (WGS) entry which is preliminary data.</text>
</comment>
<proteinExistence type="predicted"/>
<accession>A0A645E1I6</accession>
<name>A0A645E1I6_9ZZZZ</name>
<dbReference type="AlphaFoldDB" id="A0A645E1I6"/>
<sequence>MNKKNDLKKDISDAFEIPKEIVLDMPFISLRGNNEAVVENYKGIIEYSSEKIRINTTIGILKFTGSKLAIKCIDLNNIIIIGCISQMEFL</sequence>
<gene>
    <name evidence="1" type="ORF">SDC9_142580</name>
</gene>
<evidence type="ECO:0008006" key="2">
    <source>
        <dbReference type="Google" id="ProtNLM"/>
    </source>
</evidence>
<reference evidence="1" key="1">
    <citation type="submission" date="2019-08" db="EMBL/GenBank/DDBJ databases">
        <authorList>
            <person name="Kucharzyk K."/>
            <person name="Murdoch R.W."/>
            <person name="Higgins S."/>
            <person name="Loffler F."/>
        </authorList>
    </citation>
    <scope>NUCLEOTIDE SEQUENCE</scope>
</reference>
<protein>
    <recommendedName>
        <fullName evidence="2">Sporulation protein YqfC</fullName>
    </recommendedName>
</protein>